<keyword evidence="2" id="KW-1185">Reference proteome</keyword>
<proteinExistence type="predicted"/>
<evidence type="ECO:0000313" key="3">
    <source>
        <dbReference type="RefSeq" id="XP_035866318.1"/>
    </source>
</evidence>
<dbReference type="InParanoid" id="A0A7E6CH65"/>
<feature type="compositionally biased region" description="Basic and acidic residues" evidence="1">
    <location>
        <begin position="346"/>
        <end position="355"/>
    </location>
</feature>
<sequence length="393" mass="40887">MKLLFNLASHGIPTQAATRLDLKDTVRSGVRPSPKDKRTLANVRSAARAESRRRNSGEELPGAGGRGGRGGHGELGAAAAVTQRCACTLTHGGHTVTSPPNSQEPEGGRDLPVATHAGQRSALPDAEPRPGTGQTPRNGLRSVGPGYGLRQSGIFDSQLPSPCRLRIQDQGLRPNTKALEMAASSRFSLEASGSLRLLPNPLIRPKSAHLPPSPGAESPGLFGPAHMAAAPGFLQHLPSSPCPSPLSCPRGLSTQARTAEAGVGPPPRSRRMSQPAPGGHEGAGRVPLAQGGAVTPTRRTEAHVPVPPPPRDPAHKSGPCAPPDRSTAGQRTCGQASDRTPGPPRQQEDPGRQDRAFLPAWKDVVEKAVHSGCTDTGKTWRPPSQPSAGARRG</sequence>
<dbReference type="KEGG" id="pdic:118497023"/>
<evidence type="ECO:0000313" key="2">
    <source>
        <dbReference type="Proteomes" id="UP000504628"/>
    </source>
</evidence>
<dbReference type="AlphaFoldDB" id="A0A7E6CH65"/>
<name>A0A7E6CH65_9CHIR</name>
<reference evidence="3" key="1">
    <citation type="submission" date="2025-08" db="UniProtKB">
        <authorList>
            <consortium name="RefSeq"/>
        </authorList>
    </citation>
    <scope>IDENTIFICATION</scope>
    <source>
        <tissue evidence="3">Muscle</tissue>
    </source>
</reference>
<feature type="compositionally biased region" description="Basic and acidic residues" evidence="1">
    <location>
        <begin position="47"/>
        <end position="57"/>
    </location>
</feature>
<feature type="compositionally biased region" description="Gly residues" evidence="1">
    <location>
        <begin position="62"/>
        <end position="74"/>
    </location>
</feature>
<gene>
    <name evidence="3" type="primary">LOC118497023</name>
</gene>
<evidence type="ECO:0000256" key="1">
    <source>
        <dbReference type="SAM" id="MobiDB-lite"/>
    </source>
</evidence>
<feature type="region of interest" description="Disordered" evidence="1">
    <location>
        <begin position="92"/>
        <end position="161"/>
    </location>
</feature>
<feature type="region of interest" description="Disordered" evidence="1">
    <location>
        <begin position="240"/>
        <end position="393"/>
    </location>
</feature>
<feature type="compositionally biased region" description="Polar residues" evidence="1">
    <location>
        <begin position="327"/>
        <end position="338"/>
    </location>
</feature>
<protein>
    <submittedName>
        <fullName evidence="3">WAS/WASL-interacting protein family member 1-like</fullName>
    </submittedName>
</protein>
<feature type="region of interest" description="Disordered" evidence="1">
    <location>
        <begin position="23"/>
        <end position="75"/>
    </location>
</feature>
<feature type="compositionally biased region" description="Polar residues" evidence="1">
    <location>
        <begin position="95"/>
        <end position="104"/>
    </location>
</feature>
<dbReference type="Proteomes" id="UP000504628">
    <property type="component" value="Chromosome 10"/>
</dbReference>
<accession>A0A7E6CH65</accession>
<organism evidence="2 3">
    <name type="scientific">Phyllostomus discolor</name>
    <name type="common">pale spear-nosed bat</name>
    <dbReference type="NCBI Taxonomy" id="89673"/>
    <lineage>
        <taxon>Eukaryota</taxon>
        <taxon>Metazoa</taxon>
        <taxon>Chordata</taxon>
        <taxon>Craniata</taxon>
        <taxon>Vertebrata</taxon>
        <taxon>Euteleostomi</taxon>
        <taxon>Mammalia</taxon>
        <taxon>Eutheria</taxon>
        <taxon>Laurasiatheria</taxon>
        <taxon>Chiroptera</taxon>
        <taxon>Yangochiroptera</taxon>
        <taxon>Phyllostomidae</taxon>
        <taxon>Phyllostominae</taxon>
        <taxon>Phyllostomus</taxon>
    </lineage>
</organism>
<dbReference type="RefSeq" id="XP_035866318.1">
    <property type="nucleotide sequence ID" value="XM_036010425.1"/>
</dbReference>
<dbReference type="GeneID" id="118497023"/>